<protein>
    <submittedName>
        <fullName evidence="2">Uncharacterized protein</fullName>
    </submittedName>
</protein>
<reference evidence="3" key="1">
    <citation type="journal article" date="2013" name="Nat. Genet.">
        <title>The draft genomes of soft-shell turtle and green sea turtle yield insights into the development and evolution of the turtle-specific body plan.</title>
        <authorList>
            <person name="Wang Z."/>
            <person name="Pascual-Anaya J."/>
            <person name="Zadissa A."/>
            <person name="Li W."/>
            <person name="Niimura Y."/>
            <person name="Huang Z."/>
            <person name="Li C."/>
            <person name="White S."/>
            <person name="Xiong Z."/>
            <person name="Fang D."/>
            <person name="Wang B."/>
            <person name="Ming Y."/>
            <person name="Chen Y."/>
            <person name="Zheng Y."/>
            <person name="Kuraku S."/>
            <person name="Pignatelli M."/>
            <person name="Herrero J."/>
            <person name="Beal K."/>
            <person name="Nozawa M."/>
            <person name="Li Q."/>
            <person name="Wang J."/>
            <person name="Zhang H."/>
            <person name="Yu L."/>
            <person name="Shigenobu S."/>
            <person name="Wang J."/>
            <person name="Liu J."/>
            <person name="Flicek P."/>
            <person name="Searle S."/>
            <person name="Wang J."/>
            <person name="Kuratani S."/>
            <person name="Yin Y."/>
            <person name="Aken B."/>
            <person name="Zhang G."/>
            <person name="Irie N."/>
        </authorList>
    </citation>
    <scope>NUCLEOTIDE SEQUENCE [LARGE SCALE GENOMIC DNA]</scope>
</reference>
<accession>M7CDR9</accession>
<keyword evidence="3" id="KW-1185">Reference proteome</keyword>
<dbReference type="AlphaFoldDB" id="M7CDR9"/>
<proteinExistence type="predicted"/>
<dbReference type="eggNOG" id="ENOG502S59G">
    <property type="taxonomic scope" value="Eukaryota"/>
</dbReference>
<gene>
    <name evidence="2" type="ORF">UY3_03850</name>
</gene>
<dbReference type="Proteomes" id="UP000031443">
    <property type="component" value="Unassembled WGS sequence"/>
</dbReference>
<feature type="compositionally biased region" description="Low complexity" evidence="1">
    <location>
        <begin position="268"/>
        <end position="278"/>
    </location>
</feature>
<feature type="region of interest" description="Disordered" evidence="1">
    <location>
        <begin position="255"/>
        <end position="285"/>
    </location>
</feature>
<name>M7CDR9_CHEMY</name>
<organism evidence="2 3">
    <name type="scientific">Chelonia mydas</name>
    <name type="common">Green sea-turtle</name>
    <name type="synonym">Chelonia agassizi</name>
    <dbReference type="NCBI Taxonomy" id="8469"/>
    <lineage>
        <taxon>Eukaryota</taxon>
        <taxon>Metazoa</taxon>
        <taxon>Chordata</taxon>
        <taxon>Craniata</taxon>
        <taxon>Vertebrata</taxon>
        <taxon>Euteleostomi</taxon>
        <taxon>Archelosauria</taxon>
        <taxon>Testudinata</taxon>
        <taxon>Testudines</taxon>
        <taxon>Cryptodira</taxon>
        <taxon>Durocryptodira</taxon>
        <taxon>Americhelydia</taxon>
        <taxon>Chelonioidea</taxon>
        <taxon>Cheloniidae</taxon>
        <taxon>Chelonia</taxon>
    </lineage>
</organism>
<dbReference type="Pfam" id="PF15089">
    <property type="entry name" value="Redic1-like"/>
    <property type="match status" value="2"/>
</dbReference>
<dbReference type="InterPro" id="IPR027883">
    <property type="entry name" value="Redic1-like"/>
</dbReference>
<evidence type="ECO:0000313" key="3">
    <source>
        <dbReference type="Proteomes" id="UP000031443"/>
    </source>
</evidence>
<dbReference type="STRING" id="8469.M7CDR9"/>
<dbReference type="EMBL" id="KB518139">
    <property type="protein sequence ID" value="EMP38942.1"/>
    <property type="molecule type" value="Genomic_DNA"/>
</dbReference>
<evidence type="ECO:0000313" key="2">
    <source>
        <dbReference type="EMBL" id="EMP38942.1"/>
    </source>
</evidence>
<feature type="non-terminal residue" evidence="2">
    <location>
        <position position="1"/>
    </location>
</feature>
<dbReference type="PANTHER" id="PTHR35158:SF1">
    <property type="entry name" value="CDNA SEQUENCE CN725425"/>
    <property type="match status" value="1"/>
</dbReference>
<sequence length="495" mass="55350">EFFEKKKLRSKMKLLGVSSPPKNSTVSLDLLNLYVVNQISTKKDTADRVRKPVHVDLNRGLKTPTRRQNIEFPMSPQCTSSEIALDDIQNSPEYINSVGNTPALITGKDSGSNNRIKEPLFGIVKETAANDTHDENGLALSEDERPLIHDIPSMEYCGPFVNQGSIRQLFTDPDDMNEISYRCSPYNREIYNMTECTERYTVDRCLKGIFTVPEQTFFKSKNISSASHKENKQPNKSHLKEYPDGHDYIIFSENQENPSKSERTDIESSLSSQSPGYSPKQTDSCFCTSSEMSEEDYLAEKCLSDSSFQVNSANPIAASTSKGPQHSFGTESLLFPPCTGVAMKEANTPKQKEPSLQATEEENKDQPQHNSPHISFKRKNINLRERCDAWSQTESPPVRVEKLNAAIQCDIIQACCCRNHLSSVHSAELLTNVSKADTTGGQEITADEAFQSSGIDSATIIAEFPPETGYLTLPDKMTVDVLNYINIMKKREENN</sequence>
<dbReference type="PANTHER" id="PTHR35158">
    <property type="entry name" value="CDNA SEQUENCE CN725425"/>
    <property type="match status" value="1"/>
</dbReference>
<feature type="region of interest" description="Disordered" evidence="1">
    <location>
        <begin position="345"/>
        <end position="376"/>
    </location>
</feature>
<evidence type="ECO:0000256" key="1">
    <source>
        <dbReference type="SAM" id="MobiDB-lite"/>
    </source>
</evidence>